<sequence>MDPSIRPKPILKGHHDQSDGQLQSPSPIQYMGQGVSSSANPDEDWTKLSDVAERRRIQNRISQRNYREKLKTRLDNLERHAGSSGEGDAEKRNTRNPDNSGPLMNLTAAQNFHSQNSGQLDSFDKPVTTSNVAPGSVATTPRVAGQDGNNVQWLAFEYSRGRVKMEYTIRCDVESVVIEDLTPDFKQENCVYPRACGPNNQYPRNRLISSIARPSSQANGQR</sequence>
<reference evidence="3" key="1">
    <citation type="journal article" date="2021" name="Nat. Commun.">
        <title>Genetic determinants of endophytism in the Arabidopsis root mycobiome.</title>
        <authorList>
            <person name="Mesny F."/>
            <person name="Miyauchi S."/>
            <person name="Thiergart T."/>
            <person name="Pickel B."/>
            <person name="Atanasova L."/>
            <person name="Karlsson M."/>
            <person name="Huettel B."/>
            <person name="Barry K.W."/>
            <person name="Haridas S."/>
            <person name="Chen C."/>
            <person name="Bauer D."/>
            <person name="Andreopoulos W."/>
            <person name="Pangilinan J."/>
            <person name="LaButti K."/>
            <person name="Riley R."/>
            <person name="Lipzen A."/>
            <person name="Clum A."/>
            <person name="Drula E."/>
            <person name="Henrissat B."/>
            <person name="Kohler A."/>
            <person name="Grigoriev I.V."/>
            <person name="Martin F.M."/>
            <person name="Hacquard S."/>
        </authorList>
    </citation>
    <scope>NUCLEOTIDE SEQUENCE</scope>
    <source>
        <strain evidence="3">MPI-CAGE-CH-0235</strain>
    </source>
</reference>
<feature type="domain" description="BZIP" evidence="2">
    <location>
        <begin position="54"/>
        <end position="69"/>
    </location>
</feature>
<dbReference type="Proteomes" id="UP000813444">
    <property type="component" value="Unassembled WGS sequence"/>
</dbReference>
<dbReference type="GO" id="GO:0003700">
    <property type="term" value="F:DNA-binding transcription factor activity"/>
    <property type="evidence" value="ECO:0007669"/>
    <property type="project" value="InterPro"/>
</dbReference>
<dbReference type="InterPro" id="IPR052635">
    <property type="entry name" value="Sec_Metab_Biosynth_Reg"/>
</dbReference>
<feature type="region of interest" description="Disordered" evidence="1">
    <location>
        <begin position="71"/>
        <end position="105"/>
    </location>
</feature>
<dbReference type="InterPro" id="IPR004827">
    <property type="entry name" value="bZIP"/>
</dbReference>
<feature type="compositionally biased region" description="Basic and acidic residues" evidence="1">
    <location>
        <begin position="71"/>
        <end position="81"/>
    </location>
</feature>
<evidence type="ECO:0000256" key="1">
    <source>
        <dbReference type="SAM" id="MobiDB-lite"/>
    </source>
</evidence>
<organism evidence="3 4">
    <name type="scientific">Stachybotrys elegans</name>
    <dbReference type="NCBI Taxonomy" id="80388"/>
    <lineage>
        <taxon>Eukaryota</taxon>
        <taxon>Fungi</taxon>
        <taxon>Dikarya</taxon>
        <taxon>Ascomycota</taxon>
        <taxon>Pezizomycotina</taxon>
        <taxon>Sordariomycetes</taxon>
        <taxon>Hypocreomycetidae</taxon>
        <taxon>Hypocreales</taxon>
        <taxon>Stachybotryaceae</taxon>
        <taxon>Stachybotrys</taxon>
    </lineage>
</organism>
<dbReference type="Pfam" id="PF26087">
    <property type="entry name" value="DUF8032"/>
    <property type="match status" value="1"/>
</dbReference>
<dbReference type="EMBL" id="JAGPNK010000025">
    <property type="protein sequence ID" value="KAH7304169.1"/>
    <property type="molecule type" value="Genomic_DNA"/>
</dbReference>
<dbReference type="SUPFAM" id="SSF57959">
    <property type="entry name" value="Leucine zipper domain"/>
    <property type="match status" value="1"/>
</dbReference>
<dbReference type="PANTHER" id="PTHR39607:SF1">
    <property type="entry name" value="B-ZIP TRANSCRIPTION FACTOR (EUROFUNG)"/>
    <property type="match status" value="1"/>
</dbReference>
<evidence type="ECO:0000313" key="4">
    <source>
        <dbReference type="Proteomes" id="UP000813444"/>
    </source>
</evidence>
<evidence type="ECO:0000259" key="2">
    <source>
        <dbReference type="PROSITE" id="PS00036"/>
    </source>
</evidence>
<dbReference type="PANTHER" id="PTHR39607">
    <property type="entry name" value="XANTHOCILLIN BIOSYNTHESIS CLUSTER TRANSCRIPTION FACTOR XANC-RELATED"/>
    <property type="match status" value="1"/>
</dbReference>
<name>A0A8K0SEB7_9HYPO</name>
<dbReference type="PROSITE" id="PS00036">
    <property type="entry name" value="BZIP_BASIC"/>
    <property type="match status" value="1"/>
</dbReference>
<feature type="region of interest" description="Disordered" evidence="1">
    <location>
        <begin position="1"/>
        <end position="51"/>
    </location>
</feature>
<accession>A0A8K0SEB7</accession>
<dbReference type="CDD" id="cd14688">
    <property type="entry name" value="bZIP_YAP"/>
    <property type="match status" value="1"/>
</dbReference>
<dbReference type="Gene3D" id="1.20.5.170">
    <property type="match status" value="1"/>
</dbReference>
<dbReference type="InterPro" id="IPR058345">
    <property type="entry name" value="DUF8032"/>
</dbReference>
<proteinExistence type="predicted"/>
<gene>
    <name evidence="3" type="ORF">B0I35DRAFT_414648</name>
</gene>
<evidence type="ECO:0000313" key="3">
    <source>
        <dbReference type="EMBL" id="KAH7304169.1"/>
    </source>
</evidence>
<comment type="caution">
    <text evidence="3">The sequence shown here is derived from an EMBL/GenBank/DDBJ whole genome shotgun (WGS) entry which is preliminary data.</text>
</comment>
<dbReference type="OrthoDB" id="5153378at2759"/>
<keyword evidence="4" id="KW-1185">Reference proteome</keyword>
<dbReference type="InterPro" id="IPR046347">
    <property type="entry name" value="bZIP_sf"/>
</dbReference>
<protein>
    <recommendedName>
        <fullName evidence="2">BZIP domain-containing protein</fullName>
    </recommendedName>
</protein>
<dbReference type="AlphaFoldDB" id="A0A8K0SEB7"/>